<accession>X1CFM5</accession>
<dbReference type="EMBL" id="BART01021014">
    <property type="protein sequence ID" value="GAG95058.1"/>
    <property type="molecule type" value="Genomic_DNA"/>
</dbReference>
<dbReference type="AlphaFoldDB" id="X1CFM5"/>
<feature type="non-terminal residue" evidence="1">
    <location>
        <position position="1"/>
    </location>
</feature>
<reference evidence="1" key="1">
    <citation type="journal article" date="2014" name="Front. Microbiol.">
        <title>High frequency of phylogenetically diverse reductive dehalogenase-homologous genes in deep subseafloor sedimentary metagenomes.</title>
        <authorList>
            <person name="Kawai M."/>
            <person name="Futagami T."/>
            <person name="Toyoda A."/>
            <person name="Takaki Y."/>
            <person name="Nishi S."/>
            <person name="Hori S."/>
            <person name="Arai W."/>
            <person name="Tsubouchi T."/>
            <person name="Morono Y."/>
            <person name="Uchiyama I."/>
            <person name="Ito T."/>
            <person name="Fujiyama A."/>
            <person name="Inagaki F."/>
            <person name="Takami H."/>
        </authorList>
    </citation>
    <scope>NUCLEOTIDE SEQUENCE</scope>
    <source>
        <strain evidence="1">Expedition CK06-06</strain>
    </source>
</reference>
<protein>
    <recommendedName>
        <fullName evidence="2">Methyltransferase type 11 domain-containing protein</fullName>
    </recommendedName>
</protein>
<organism evidence="1">
    <name type="scientific">marine sediment metagenome</name>
    <dbReference type="NCBI Taxonomy" id="412755"/>
    <lineage>
        <taxon>unclassified sequences</taxon>
        <taxon>metagenomes</taxon>
        <taxon>ecological metagenomes</taxon>
    </lineage>
</organism>
<gene>
    <name evidence="1" type="ORF">S01H4_38889</name>
</gene>
<comment type="caution">
    <text evidence="1">The sequence shown here is derived from an EMBL/GenBank/DDBJ whole genome shotgun (WGS) entry which is preliminary data.</text>
</comment>
<name>X1CFM5_9ZZZZ</name>
<evidence type="ECO:0000313" key="1">
    <source>
        <dbReference type="EMBL" id="GAG95058.1"/>
    </source>
</evidence>
<evidence type="ECO:0008006" key="2">
    <source>
        <dbReference type="Google" id="ProtNLM"/>
    </source>
</evidence>
<sequence length="128" mass="15174">SKREFKRILNTDGNVALIWNNRGKSGAEFNSNYENFILKYGIDYKEVRKNEKNVDLFFKYQKETFDNFQDLDFASFKGRVLSSSYIPLVDNPIFPEMILELKALFNKHQRNGIIRIEYDTEIYLGKVE</sequence>
<proteinExistence type="predicted"/>